<evidence type="ECO:0000313" key="11">
    <source>
        <dbReference type="Proteomes" id="UP000320314"/>
    </source>
</evidence>
<reference evidence="10 11" key="1">
    <citation type="submission" date="2019-06" db="EMBL/GenBank/DDBJ databases">
        <authorList>
            <person name="Li M."/>
        </authorList>
    </citation>
    <scope>NUCLEOTIDE SEQUENCE [LARGE SCALE GENOMIC DNA]</scope>
    <source>
        <strain evidence="10 11">BGMRC6574</strain>
    </source>
</reference>
<organism evidence="10 11">
    <name type="scientific">Pararhizobium mangrovi</name>
    <dbReference type="NCBI Taxonomy" id="2590452"/>
    <lineage>
        <taxon>Bacteria</taxon>
        <taxon>Pseudomonadati</taxon>
        <taxon>Pseudomonadota</taxon>
        <taxon>Alphaproteobacteria</taxon>
        <taxon>Hyphomicrobiales</taxon>
        <taxon>Rhizobiaceae</taxon>
        <taxon>Rhizobium/Agrobacterium group</taxon>
        <taxon>Pararhizobium</taxon>
    </lineage>
</organism>
<comment type="subcellular location">
    <subcellularLocation>
        <location evidence="1">Membrane</location>
    </subcellularLocation>
</comment>
<dbReference type="PROSITE" id="PS50939">
    <property type="entry name" value="CYTOCHROME_B561"/>
    <property type="match status" value="1"/>
</dbReference>
<feature type="transmembrane region" description="Helical" evidence="8">
    <location>
        <begin position="6"/>
        <end position="28"/>
    </location>
</feature>
<comment type="caution">
    <text evidence="10">The sequence shown here is derived from an EMBL/GenBank/DDBJ whole genome shotgun (WGS) entry which is preliminary data.</text>
</comment>
<name>A0A506U4Z4_9HYPH</name>
<keyword evidence="2" id="KW-0813">Transport</keyword>
<feature type="transmembrane region" description="Helical" evidence="8">
    <location>
        <begin position="40"/>
        <end position="63"/>
    </location>
</feature>
<evidence type="ECO:0000256" key="6">
    <source>
        <dbReference type="ARBA" id="ARBA00022989"/>
    </source>
</evidence>
<dbReference type="GO" id="GO:0016020">
    <property type="term" value="C:membrane"/>
    <property type="evidence" value="ECO:0007669"/>
    <property type="project" value="UniProtKB-SubCell"/>
</dbReference>
<dbReference type="InterPro" id="IPR012451">
    <property type="entry name" value="DUF1656"/>
</dbReference>
<dbReference type="EMBL" id="VHLH01000016">
    <property type="protein sequence ID" value="TPW28144.1"/>
    <property type="molecule type" value="Genomic_DNA"/>
</dbReference>
<evidence type="ECO:0000313" key="10">
    <source>
        <dbReference type="EMBL" id="TPW28144.1"/>
    </source>
</evidence>
<evidence type="ECO:0000256" key="2">
    <source>
        <dbReference type="ARBA" id="ARBA00022448"/>
    </source>
</evidence>
<dbReference type="Pfam" id="PF07869">
    <property type="entry name" value="DUF1656"/>
    <property type="match status" value="1"/>
</dbReference>
<keyword evidence="3" id="KW-1003">Cell membrane</keyword>
<keyword evidence="4 8" id="KW-0812">Transmembrane</keyword>
<proteinExistence type="predicted"/>
<accession>A0A506U4Z4</accession>
<evidence type="ECO:0000256" key="3">
    <source>
        <dbReference type="ARBA" id="ARBA00022475"/>
    </source>
</evidence>
<dbReference type="AlphaFoldDB" id="A0A506U4Z4"/>
<evidence type="ECO:0000256" key="4">
    <source>
        <dbReference type="ARBA" id="ARBA00022692"/>
    </source>
</evidence>
<evidence type="ECO:0000256" key="1">
    <source>
        <dbReference type="ARBA" id="ARBA00004370"/>
    </source>
</evidence>
<protein>
    <submittedName>
        <fullName evidence="10">DUF1656 domain-containing protein</fullName>
    </submittedName>
</protein>
<evidence type="ECO:0000259" key="9">
    <source>
        <dbReference type="PROSITE" id="PS50939"/>
    </source>
</evidence>
<feature type="domain" description="Cytochrome b561" evidence="9">
    <location>
        <begin position="1"/>
        <end position="82"/>
    </location>
</feature>
<dbReference type="InterPro" id="IPR006593">
    <property type="entry name" value="Cyt_b561/ferric_Rdtase_TM"/>
</dbReference>
<gene>
    <name evidence="10" type="ORF">FJU11_09775</name>
</gene>
<keyword evidence="11" id="KW-1185">Reference proteome</keyword>
<dbReference type="Proteomes" id="UP000320314">
    <property type="component" value="Unassembled WGS sequence"/>
</dbReference>
<keyword evidence="6 8" id="KW-1133">Transmembrane helix</keyword>
<dbReference type="OrthoDB" id="7021192at2"/>
<dbReference type="RefSeq" id="WP_141166869.1">
    <property type="nucleotide sequence ID" value="NZ_VHLH01000016.1"/>
</dbReference>
<evidence type="ECO:0000256" key="5">
    <source>
        <dbReference type="ARBA" id="ARBA00022982"/>
    </source>
</evidence>
<keyword evidence="5" id="KW-0249">Electron transport</keyword>
<keyword evidence="7 8" id="KW-0472">Membrane</keyword>
<sequence length="82" mass="8842">MAEFDIYGVFVPALLVFAVCAAALTMVVRRVLVAVGFYRLVWHPSLFDVALFVVAIGVVFLIVNNGAQALPVIRALHAKTGI</sequence>
<evidence type="ECO:0000256" key="8">
    <source>
        <dbReference type="SAM" id="Phobius"/>
    </source>
</evidence>
<evidence type="ECO:0000256" key="7">
    <source>
        <dbReference type="ARBA" id="ARBA00023136"/>
    </source>
</evidence>